<gene>
    <name evidence="2" type="ORF">NSPWAT_2343</name>
</gene>
<feature type="signal peptide" evidence="1">
    <location>
        <begin position="1"/>
        <end position="27"/>
    </location>
</feature>
<keyword evidence="1" id="KW-0732">Signal</keyword>
<reference evidence="2 3" key="1">
    <citation type="submission" date="2022-09" db="EMBL/GenBank/DDBJ databases">
        <authorList>
            <person name="Kop L."/>
        </authorList>
    </citation>
    <scope>NUCLEOTIDE SEQUENCE [LARGE SCALE GENOMIC DNA]</scope>
    <source>
        <strain evidence="2 3">347</strain>
    </source>
</reference>
<evidence type="ECO:0008006" key="4">
    <source>
        <dbReference type="Google" id="ProtNLM"/>
    </source>
</evidence>
<evidence type="ECO:0000256" key="1">
    <source>
        <dbReference type="SAM" id="SignalP"/>
    </source>
</evidence>
<keyword evidence="3" id="KW-1185">Reference proteome</keyword>
<dbReference type="Proteomes" id="UP001157733">
    <property type="component" value="Chromosome"/>
</dbReference>
<evidence type="ECO:0000313" key="3">
    <source>
        <dbReference type="Proteomes" id="UP001157733"/>
    </source>
</evidence>
<sequence>MSSAKPLISEYLIIAIVLLISACPSLAADYVPVSYKEKDFVDAWCAASQGATEVQQADRTRIDCVTAEYAIEFDFGVKWAEAIGQALFYSAESGLKPGIVLILKKPGDIRYLARLEKANRHHRLNIRIWVMRPDDLTHPSRAMGLH</sequence>
<protein>
    <recommendedName>
        <fullName evidence="4">Lipoprotein</fullName>
    </recommendedName>
</protein>
<dbReference type="EMBL" id="OX336137">
    <property type="protein sequence ID" value="CAI2719199.1"/>
    <property type="molecule type" value="Genomic_DNA"/>
</dbReference>
<feature type="chain" id="PRO_5047355577" description="Lipoprotein" evidence="1">
    <location>
        <begin position="28"/>
        <end position="146"/>
    </location>
</feature>
<organism evidence="2 3">
    <name type="scientific">Nitrospina watsonii</name>
    <dbReference type="NCBI Taxonomy" id="1323948"/>
    <lineage>
        <taxon>Bacteria</taxon>
        <taxon>Pseudomonadati</taxon>
        <taxon>Nitrospinota/Tectimicrobiota group</taxon>
        <taxon>Nitrospinota</taxon>
        <taxon>Nitrospinia</taxon>
        <taxon>Nitrospinales</taxon>
        <taxon>Nitrospinaceae</taxon>
        <taxon>Nitrospina</taxon>
    </lineage>
</organism>
<proteinExistence type="predicted"/>
<dbReference type="PROSITE" id="PS51257">
    <property type="entry name" value="PROKAR_LIPOPROTEIN"/>
    <property type="match status" value="1"/>
</dbReference>
<accession>A0ABM9HGM3</accession>
<evidence type="ECO:0000313" key="2">
    <source>
        <dbReference type="EMBL" id="CAI2719199.1"/>
    </source>
</evidence>
<name>A0ABM9HGM3_9BACT</name>